<dbReference type="AlphaFoldDB" id="A0A2X2VC69"/>
<evidence type="ECO:0000313" key="5">
    <source>
        <dbReference type="Proteomes" id="UP000251670"/>
    </source>
</evidence>
<accession>A0A2X2VC69</accession>
<keyword evidence="4" id="KW-1185">Reference proteome</keyword>
<dbReference type="Proteomes" id="UP000199426">
    <property type="component" value="Unassembled WGS sequence"/>
</dbReference>
<keyword evidence="1" id="KW-0472">Membrane</keyword>
<evidence type="ECO:0000313" key="3">
    <source>
        <dbReference type="EMBL" id="SQB28482.1"/>
    </source>
</evidence>
<dbReference type="RefSeq" id="WP_089737233.1">
    <property type="nucleotide sequence ID" value="NZ_FNEG01000004.1"/>
</dbReference>
<dbReference type="EMBL" id="FNEG01000004">
    <property type="protein sequence ID" value="SDJ20308.1"/>
    <property type="molecule type" value="Genomic_DNA"/>
</dbReference>
<evidence type="ECO:0000313" key="2">
    <source>
        <dbReference type="EMBL" id="SDJ20308.1"/>
    </source>
</evidence>
<dbReference type="OrthoDB" id="1245209at2"/>
<evidence type="ECO:0000313" key="4">
    <source>
        <dbReference type="Proteomes" id="UP000199426"/>
    </source>
</evidence>
<reference evidence="3 5" key="2">
    <citation type="submission" date="2018-06" db="EMBL/GenBank/DDBJ databases">
        <authorList>
            <consortium name="Pathogen Informatics"/>
            <person name="Doyle S."/>
        </authorList>
    </citation>
    <scope>NUCLEOTIDE SEQUENCE [LARGE SCALE GENOMIC DNA]</scope>
    <source>
        <strain evidence="3 5">NCTC13492</strain>
    </source>
</reference>
<sequence length="238" mass="28189">MKINPIIIFNIFITIFLIIAIMVIVLMVKNEMNLYYISAAFMVSFLLIFILYTINKGIPNSNQEKESHQYKAKLLYHQDYFTIVTYTQDLIINWRDIEAIFFINSPPLDGEYHTMEYRIFLNKKPETVRKQPLKWYDKILPEPKQEKFPMIKIDDHYHIDFNTFHPSLEKFLLTEKISSDFLNGKFGNEVKYTQKGNKTIGIPYNKQLKTTGFYKIFDKGAYANSGSLKEYREQATEI</sequence>
<keyword evidence="1" id="KW-0812">Transmembrane</keyword>
<evidence type="ECO:0000256" key="1">
    <source>
        <dbReference type="SAM" id="Phobius"/>
    </source>
</evidence>
<name>A0A2X2VC69_CHRJE</name>
<protein>
    <submittedName>
        <fullName evidence="3">Uncharacterized protein</fullName>
    </submittedName>
</protein>
<reference evidence="2 4" key="1">
    <citation type="submission" date="2016-10" db="EMBL/GenBank/DDBJ databases">
        <authorList>
            <person name="Varghese N."/>
            <person name="Submissions S."/>
        </authorList>
    </citation>
    <scope>NUCLEOTIDE SEQUENCE [LARGE SCALE GENOMIC DNA]</scope>
    <source>
        <strain evidence="2 4">DSM 19299</strain>
    </source>
</reference>
<gene>
    <name evidence="3" type="ORF">NCTC13492_01817</name>
    <name evidence="2" type="ORF">SAMN05421542_3003</name>
</gene>
<keyword evidence="1" id="KW-1133">Transmembrane helix</keyword>
<feature type="transmembrane region" description="Helical" evidence="1">
    <location>
        <begin position="34"/>
        <end position="54"/>
    </location>
</feature>
<feature type="transmembrane region" description="Helical" evidence="1">
    <location>
        <begin position="7"/>
        <end position="28"/>
    </location>
</feature>
<dbReference type="STRING" id="445960.SAMN05421542_3003"/>
<dbReference type="Proteomes" id="UP000251670">
    <property type="component" value="Unassembled WGS sequence"/>
</dbReference>
<organism evidence="3 5">
    <name type="scientific">Chryseobacterium jejuense</name>
    <dbReference type="NCBI Taxonomy" id="445960"/>
    <lineage>
        <taxon>Bacteria</taxon>
        <taxon>Pseudomonadati</taxon>
        <taxon>Bacteroidota</taxon>
        <taxon>Flavobacteriia</taxon>
        <taxon>Flavobacteriales</taxon>
        <taxon>Weeksellaceae</taxon>
        <taxon>Chryseobacterium group</taxon>
        <taxon>Chryseobacterium</taxon>
    </lineage>
</organism>
<dbReference type="EMBL" id="UAWB01000002">
    <property type="protein sequence ID" value="SQB28482.1"/>
    <property type="molecule type" value="Genomic_DNA"/>
</dbReference>
<proteinExistence type="predicted"/>